<dbReference type="RefSeq" id="WP_143076185.1">
    <property type="nucleotide sequence ID" value="NZ_FOIJ01000016.1"/>
</dbReference>
<dbReference type="EMBL" id="FOIJ01000016">
    <property type="protein sequence ID" value="SEU32224.1"/>
    <property type="molecule type" value="Genomic_DNA"/>
</dbReference>
<name>A0A1I0L0E8_9BACT</name>
<gene>
    <name evidence="1" type="ORF">SAMN05443639_116166</name>
</gene>
<dbReference type="AlphaFoldDB" id="A0A1I0L0E8"/>
<sequence length="87" mass="9511">MHEDKLKQLPVEVKTLVNDGVYSLYSVKNRPGIAYVLLTNARKLFPLTGSGEIVQAVTIGTLSELELGDAIYFEGLKSGPALQLNYT</sequence>
<dbReference type="Proteomes" id="UP000199181">
    <property type="component" value="Unassembled WGS sequence"/>
</dbReference>
<reference evidence="2" key="1">
    <citation type="submission" date="2016-10" db="EMBL/GenBank/DDBJ databases">
        <authorList>
            <person name="Varghese N."/>
            <person name="Submissions S."/>
        </authorList>
    </citation>
    <scope>NUCLEOTIDE SEQUENCE [LARGE SCALE GENOMIC DNA]</scope>
    <source>
        <strain evidence="2">DSM 16858</strain>
    </source>
</reference>
<accession>A0A1I0L0E8</accession>
<keyword evidence="2" id="KW-1185">Reference proteome</keyword>
<protein>
    <submittedName>
        <fullName evidence="1">Uncharacterized protein</fullName>
    </submittedName>
</protein>
<organism evidence="1 2">
    <name type="scientific">Stigmatella erecta</name>
    <dbReference type="NCBI Taxonomy" id="83460"/>
    <lineage>
        <taxon>Bacteria</taxon>
        <taxon>Pseudomonadati</taxon>
        <taxon>Myxococcota</taxon>
        <taxon>Myxococcia</taxon>
        <taxon>Myxococcales</taxon>
        <taxon>Cystobacterineae</taxon>
        <taxon>Archangiaceae</taxon>
        <taxon>Stigmatella</taxon>
    </lineage>
</organism>
<evidence type="ECO:0000313" key="2">
    <source>
        <dbReference type="Proteomes" id="UP000199181"/>
    </source>
</evidence>
<proteinExistence type="predicted"/>
<evidence type="ECO:0000313" key="1">
    <source>
        <dbReference type="EMBL" id="SEU32224.1"/>
    </source>
</evidence>